<evidence type="ECO:0000313" key="14">
    <source>
        <dbReference type="Proteomes" id="UP000544222"/>
    </source>
</evidence>
<dbReference type="InterPro" id="IPR003710">
    <property type="entry name" value="ApbA"/>
</dbReference>
<dbReference type="Pfam" id="PF02558">
    <property type="entry name" value="ApbA"/>
    <property type="match status" value="1"/>
</dbReference>
<dbReference type="EC" id="1.1.1.169" evidence="4 10"/>
<evidence type="ECO:0000256" key="3">
    <source>
        <dbReference type="ARBA" id="ARBA00007870"/>
    </source>
</evidence>
<evidence type="ECO:0000313" key="13">
    <source>
        <dbReference type="EMBL" id="MBB3186360.1"/>
    </source>
</evidence>
<keyword evidence="7 10" id="KW-0560">Oxidoreductase</keyword>
<comment type="caution">
    <text evidence="13">The sequence shown here is derived from an EMBL/GenBank/DDBJ whole genome shotgun (WGS) entry which is preliminary data.</text>
</comment>
<keyword evidence="10" id="KW-0566">Pantothenate biosynthesis</keyword>
<evidence type="ECO:0000256" key="6">
    <source>
        <dbReference type="ARBA" id="ARBA00022857"/>
    </source>
</evidence>
<dbReference type="AlphaFoldDB" id="A0A7W5DPF4"/>
<dbReference type="NCBIfam" id="TIGR00745">
    <property type="entry name" value="apbA_panE"/>
    <property type="match status" value="1"/>
</dbReference>
<dbReference type="FunFam" id="1.10.1040.10:FF:000017">
    <property type="entry name" value="2-dehydropantoate 2-reductase"/>
    <property type="match status" value="1"/>
</dbReference>
<evidence type="ECO:0000256" key="5">
    <source>
        <dbReference type="ARBA" id="ARBA00019465"/>
    </source>
</evidence>
<evidence type="ECO:0000256" key="2">
    <source>
        <dbReference type="ARBA" id="ARBA00004994"/>
    </source>
</evidence>
<feature type="domain" description="Ketopantoate reductase N-terminal" evidence="11">
    <location>
        <begin position="3"/>
        <end position="152"/>
    </location>
</feature>
<dbReference type="Proteomes" id="UP000544222">
    <property type="component" value="Unassembled WGS sequence"/>
</dbReference>
<dbReference type="GO" id="GO:0008677">
    <property type="term" value="F:2-dehydropantoate 2-reductase activity"/>
    <property type="evidence" value="ECO:0007669"/>
    <property type="project" value="UniProtKB-EC"/>
</dbReference>
<keyword evidence="14" id="KW-1185">Reference proteome</keyword>
<comment type="catalytic activity">
    <reaction evidence="9 10">
        <text>(R)-pantoate + NADP(+) = 2-dehydropantoate + NADPH + H(+)</text>
        <dbReference type="Rhea" id="RHEA:16233"/>
        <dbReference type="ChEBI" id="CHEBI:11561"/>
        <dbReference type="ChEBI" id="CHEBI:15378"/>
        <dbReference type="ChEBI" id="CHEBI:15980"/>
        <dbReference type="ChEBI" id="CHEBI:57783"/>
        <dbReference type="ChEBI" id="CHEBI:58349"/>
        <dbReference type="EC" id="1.1.1.169"/>
    </reaction>
</comment>
<reference evidence="13 14" key="1">
    <citation type="submission" date="2020-08" db="EMBL/GenBank/DDBJ databases">
        <title>Genomic Encyclopedia of Type Strains, Phase IV (KMG-IV): sequencing the most valuable type-strain genomes for metagenomic binning, comparative biology and taxonomic classification.</title>
        <authorList>
            <person name="Goeker M."/>
        </authorList>
    </citation>
    <scope>NUCLEOTIDE SEQUENCE [LARGE SCALE GENOMIC DNA]</scope>
    <source>
        <strain evidence="13 14">DSM 27471</strain>
    </source>
</reference>
<dbReference type="InterPro" id="IPR051402">
    <property type="entry name" value="KPR-Related"/>
</dbReference>
<evidence type="ECO:0000256" key="8">
    <source>
        <dbReference type="ARBA" id="ARBA00032024"/>
    </source>
</evidence>
<dbReference type="PANTHER" id="PTHR21708">
    <property type="entry name" value="PROBABLE 2-DEHYDROPANTOATE 2-REDUCTASE"/>
    <property type="match status" value="1"/>
</dbReference>
<keyword evidence="6 10" id="KW-0521">NADP</keyword>
<protein>
    <recommendedName>
        <fullName evidence="5 10">2-dehydropantoate 2-reductase</fullName>
        <ecNumber evidence="4 10">1.1.1.169</ecNumber>
    </recommendedName>
    <alternativeName>
        <fullName evidence="8 10">Ketopantoate reductase</fullName>
    </alternativeName>
</protein>
<dbReference type="RefSeq" id="WP_183412265.1">
    <property type="nucleotide sequence ID" value="NZ_JACHYB010000001.1"/>
</dbReference>
<evidence type="ECO:0000259" key="12">
    <source>
        <dbReference type="Pfam" id="PF08546"/>
    </source>
</evidence>
<comment type="similarity">
    <text evidence="3 10">Belongs to the ketopantoate reductase family.</text>
</comment>
<evidence type="ECO:0000256" key="10">
    <source>
        <dbReference type="RuleBase" id="RU362068"/>
    </source>
</evidence>
<proteinExistence type="inferred from homology"/>
<dbReference type="UniPathway" id="UPA00028">
    <property type="reaction ID" value="UER00004"/>
</dbReference>
<gene>
    <name evidence="13" type="ORF">FHX64_000523</name>
</gene>
<dbReference type="InterPro" id="IPR008927">
    <property type="entry name" value="6-PGluconate_DH-like_C_sf"/>
</dbReference>
<evidence type="ECO:0000256" key="9">
    <source>
        <dbReference type="ARBA" id="ARBA00048793"/>
    </source>
</evidence>
<comment type="function">
    <text evidence="1 10">Catalyzes the NADPH-dependent reduction of ketopantoate into pantoic acid.</text>
</comment>
<dbReference type="FunFam" id="3.40.50.720:FF:000307">
    <property type="entry name" value="2-dehydropantoate 2-reductase"/>
    <property type="match status" value="1"/>
</dbReference>
<accession>A0A7W5DPF4</accession>
<feature type="domain" description="Ketopantoate reductase C-terminal" evidence="12">
    <location>
        <begin position="178"/>
        <end position="298"/>
    </location>
</feature>
<evidence type="ECO:0000259" key="11">
    <source>
        <dbReference type="Pfam" id="PF02558"/>
    </source>
</evidence>
<dbReference type="Gene3D" id="1.10.1040.10">
    <property type="entry name" value="N-(1-d-carboxylethyl)-l-norvaline Dehydrogenase, domain 2"/>
    <property type="match status" value="1"/>
</dbReference>
<dbReference type="SUPFAM" id="SSF51735">
    <property type="entry name" value="NAD(P)-binding Rossmann-fold domains"/>
    <property type="match status" value="1"/>
</dbReference>
<organism evidence="13 14">
    <name type="scientific">Microbacter margulisiae</name>
    <dbReference type="NCBI Taxonomy" id="1350067"/>
    <lineage>
        <taxon>Bacteria</taxon>
        <taxon>Pseudomonadati</taxon>
        <taxon>Bacteroidota</taxon>
        <taxon>Bacteroidia</taxon>
        <taxon>Bacteroidales</taxon>
        <taxon>Porphyromonadaceae</taxon>
        <taxon>Microbacter</taxon>
    </lineage>
</organism>
<dbReference type="InterPro" id="IPR013752">
    <property type="entry name" value="KPA_reductase"/>
</dbReference>
<dbReference type="GO" id="GO:0015940">
    <property type="term" value="P:pantothenate biosynthetic process"/>
    <property type="evidence" value="ECO:0007669"/>
    <property type="project" value="UniProtKB-UniPathway"/>
</dbReference>
<dbReference type="EMBL" id="JACHYB010000001">
    <property type="protein sequence ID" value="MBB3186360.1"/>
    <property type="molecule type" value="Genomic_DNA"/>
</dbReference>
<comment type="pathway">
    <text evidence="2 10">Cofactor biosynthesis; (R)-pantothenate biosynthesis; (R)-pantoate from 3-methyl-2-oxobutanoate: step 2/2.</text>
</comment>
<dbReference type="Gene3D" id="3.40.50.720">
    <property type="entry name" value="NAD(P)-binding Rossmann-like Domain"/>
    <property type="match status" value="1"/>
</dbReference>
<dbReference type="InterPro" id="IPR013332">
    <property type="entry name" value="KPR_N"/>
</dbReference>
<dbReference type="Pfam" id="PF08546">
    <property type="entry name" value="ApbA_C"/>
    <property type="match status" value="1"/>
</dbReference>
<dbReference type="GO" id="GO:0005737">
    <property type="term" value="C:cytoplasm"/>
    <property type="evidence" value="ECO:0007669"/>
    <property type="project" value="TreeGrafter"/>
</dbReference>
<sequence length="307" mass="33650">MKIGIIGTGGVGGYFGGKLALAGHDVIFIARGAHLNAIQQNGLQIKSFQGEFTVKNAHATDNLEELKGADVILLTTKAWQIKDLAPQLKGIVDQNTILLPLQNGVLSSEELLEEMPDKHIMGGLCRIISMIESPGVISHIGVNPTITFGELNNTETSATVLLKQLFEEAGIEAYHAKDIQADRWKKFISICLSGLLALTRTNYGELRTLPETRELMIQLVTEVFQVAKGAHINLPSDFVEKTITVTDSLPFHSNSSMARDIWQGKPSELEYQNGTVVRLGKKYGVPTPVNAFVYNCLLPMELKARNK</sequence>
<dbReference type="InterPro" id="IPR013328">
    <property type="entry name" value="6PGD_dom2"/>
</dbReference>
<evidence type="ECO:0000256" key="4">
    <source>
        <dbReference type="ARBA" id="ARBA00013014"/>
    </source>
</evidence>
<evidence type="ECO:0000256" key="1">
    <source>
        <dbReference type="ARBA" id="ARBA00002919"/>
    </source>
</evidence>
<dbReference type="PANTHER" id="PTHR21708:SF26">
    <property type="entry name" value="2-DEHYDROPANTOATE 2-REDUCTASE"/>
    <property type="match status" value="1"/>
</dbReference>
<dbReference type="SUPFAM" id="SSF48179">
    <property type="entry name" value="6-phosphogluconate dehydrogenase C-terminal domain-like"/>
    <property type="match status" value="1"/>
</dbReference>
<dbReference type="InterPro" id="IPR036291">
    <property type="entry name" value="NAD(P)-bd_dom_sf"/>
</dbReference>
<evidence type="ECO:0000256" key="7">
    <source>
        <dbReference type="ARBA" id="ARBA00023002"/>
    </source>
</evidence>
<name>A0A7W5DPF4_9PORP</name>